<evidence type="ECO:0000313" key="1">
    <source>
        <dbReference type="EMBL" id="URI07949.1"/>
    </source>
</evidence>
<organism evidence="1 2">
    <name type="scientific">Aquincola tertiaricarbonis</name>
    <dbReference type="NCBI Taxonomy" id="391953"/>
    <lineage>
        <taxon>Bacteria</taxon>
        <taxon>Pseudomonadati</taxon>
        <taxon>Pseudomonadota</taxon>
        <taxon>Betaproteobacteria</taxon>
        <taxon>Burkholderiales</taxon>
        <taxon>Sphaerotilaceae</taxon>
        <taxon>Aquincola</taxon>
    </lineage>
</organism>
<dbReference type="Gene3D" id="3.30.565.10">
    <property type="entry name" value="Histidine kinase-like ATPase, C-terminal domain"/>
    <property type="match status" value="1"/>
</dbReference>
<evidence type="ECO:0000313" key="2">
    <source>
        <dbReference type="Proteomes" id="UP001056201"/>
    </source>
</evidence>
<dbReference type="EMBL" id="CP097635">
    <property type="protein sequence ID" value="URI07949.1"/>
    <property type="molecule type" value="Genomic_DNA"/>
</dbReference>
<dbReference type="GO" id="GO:0005524">
    <property type="term" value="F:ATP binding"/>
    <property type="evidence" value="ECO:0007669"/>
    <property type="project" value="UniProtKB-KW"/>
</dbReference>
<reference evidence="1" key="1">
    <citation type="submission" date="2022-05" db="EMBL/GenBank/DDBJ databases">
        <title>An RpoN-dependent PEP-CTERM gene is involved in floc formation of an Aquincola tertiaricarbonis strain.</title>
        <authorList>
            <person name="Qiu D."/>
            <person name="Xia M."/>
        </authorList>
    </citation>
    <scope>NUCLEOTIDE SEQUENCE</scope>
    <source>
        <strain evidence="1">RN12</strain>
    </source>
</reference>
<dbReference type="Proteomes" id="UP001056201">
    <property type="component" value="Chromosome 1"/>
</dbReference>
<dbReference type="Pfam" id="PF13589">
    <property type="entry name" value="HATPase_c_3"/>
    <property type="match status" value="1"/>
</dbReference>
<keyword evidence="1" id="KW-0067">ATP-binding</keyword>
<dbReference type="RefSeq" id="WP_250196170.1">
    <property type="nucleotide sequence ID" value="NZ_CP097635.1"/>
</dbReference>
<accession>A0ABY4S9N1</accession>
<name>A0ABY4S9N1_AQUTE</name>
<dbReference type="InterPro" id="IPR036890">
    <property type="entry name" value="HATPase_C_sf"/>
</dbReference>
<protein>
    <submittedName>
        <fullName evidence="1">ATP-binding protein</fullName>
    </submittedName>
</protein>
<dbReference type="SUPFAM" id="SSF55874">
    <property type="entry name" value="ATPase domain of HSP90 chaperone/DNA topoisomerase II/histidine kinase"/>
    <property type="match status" value="1"/>
</dbReference>
<keyword evidence="1" id="KW-0547">Nucleotide-binding</keyword>
<gene>
    <name evidence="1" type="ORF">MW290_05025</name>
</gene>
<sequence>MVIRQISGKTEINGEGIKKHFRTTDPWRAIAELAWNGFDAKAPNVNILVDEGQMGGATRVEVSDDGEGIELEKHAETFGRFNDSSKKEDVTTHGSHGRGRLSFHRLAERAVWWTIAAGSGPARIEVNGAALTNYEGRSVEPAALPAGMAALKTGTTAELVNLHADLPTAGELHRLLSTEFGWFLALNPAKRLRLNGTEVAVPSHDLIQREVKVDGHDFDVSVLRWDLKPGSEKSYVYVLNSSGKTVDKRLSTFNHKGNFHTSIYVGSKWVDDFELGGADLASPDATGYESDTWRKLARELNKITKSVYEDFLREQFEREIEGYVADGVFPSYVGLSQDYKQWRFENTKSILRAIYTADPTALKSLKRNQKKIIVRLLDKLAVSNENDAIFEVLNSVLELDDVSTKLLAKQLRSVSLQSIVSAIEVLRRRHEVADKLRTLMNDHYLDTLETPDLQRIIEANTWLFGSSYETLGAEEDTFTKIAKSLRDAVKGIHDISLEDLDDDQPSAIEGANKQTDLFLARKVPHHDSMGRRIYRCIVVEIKRPSIALNYKHLQQLDGYAQLIKKHAEFGSEVMHFELILIGRKISEADTEIRSRMEGQVAKGLPGLVSDDARMKRFVLNWYTLLDNFMLTNQAMIEALRLKRDSFEGVPRPELIADMQKKAA</sequence>
<keyword evidence="2" id="KW-1185">Reference proteome</keyword>
<proteinExistence type="predicted"/>